<dbReference type="AlphaFoldDB" id="A0A4R0NI77"/>
<proteinExistence type="predicted"/>
<dbReference type="SUPFAM" id="SSF53474">
    <property type="entry name" value="alpha/beta-Hydrolases"/>
    <property type="match status" value="1"/>
</dbReference>
<evidence type="ECO:0000313" key="2">
    <source>
        <dbReference type="Proteomes" id="UP000293347"/>
    </source>
</evidence>
<organism evidence="1 2">
    <name type="scientific">Pedobacter psychroterrae</name>
    <dbReference type="NCBI Taxonomy" id="2530453"/>
    <lineage>
        <taxon>Bacteria</taxon>
        <taxon>Pseudomonadati</taxon>
        <taxon>Bacteroidota</taxon>
        <taxon>Sphingobacteriia</taxon>
        <taxon>Sphingobacteriales</taxon>
        <taxon>Sphingobacteriaceae</taxon>
        <taxon>Pedobacter</taxon>
    </lineage>
</organism>
<dbReference type="Gene3D" id="3.40.50.1820">
    <property type="entry name" value="alpha/beta hydrolase"/>
    <property type="match status" value="1"/>
</dbReference>
<gene>
    <name evidence="1" type="ORF">EZ437_16960</name>
</gene>
<keyword evidence="2" id="KW-1185">Reference proteome</keyword>
<reference evidence="1 2" key="1">
    <citation type="submission" date="2019-02" db="EMBL/GenBank/DDBJ databases">
        <title>Pedobacter sp. RP-1-14 sp. nov., isolated from Arctic soil.</title>
        <authorList>
            <person name="Dahal R.H."/>
        </authorList>
    </citation>
    <scope>NUCLEOTIDE SEQUENCE [LARGE SCALE GENOMIC DNA]</scope>
    <source>
        <strain evidence="1 2">RP-1-14</strain>
    </source>
</reference>
<dbReference type="Proteomes" id="UP000293347">
    <property type="component" value="Unassembled WGS sequence"/>
</dbReference>
<keyword evidence="1" id="KW-0378">Hydrolase</keyword>
<comment type="caution">
    <text evidence="1">The sequence shown here is derived from an EMBL/GenBank/DDBJ whole genome shotgun (WGS) entry which is preliminary data.</text>
</comment>
<dbReference type="InterPro" id="IPR029058">
    <property type="entry name" value="AB_hydrolase_fold"/>
</dbReference>
<protein>
    <submittedName>
        <fullName evidence="1">Alpha/beta hydrolase</fullName>
    </submittedName>
</protein>
<evidence type="ECO:0000313" key="1">
    <source>
        <dbReference type="EMBL" id="TCC99928.1"/>
    </source>
</evidence>
<dbReference type="OrthoDB" id="489469at2"/>
<dbReference type="GO" id="GO:0016787">
    <property type="term" value="F:hydrolase activity"/>
    <property type="evidence" value="ECO:0007669"/>
    <property type="project" value="UniProtKB-KW"/>
</dbReference>
<accession>A0A4R0NI77</accession>
<sequence length="472" mass="53387">MNERIIIIHGYSDCSESFIALKQWLVDQQRGQIDTIYYADYQSREDSLSFNDVADGLNDELIKGNLINQDGSSDYKLKIIVHSTGGLVVRYWIWQYYYHRGRIDKCPITNIVMLAPANFGSPLAHRGKSFLGSLVKGRWKIGDFLEVGRKILDGLELASAFQWSLAHKDLLISNPYFNCEQIKVTILVGMKDYEGLRGWVNKPGTDGTVVISGTNLNAVKLTLEFVKPVGTETYTPHRWSGKKSVCDLAFGILPNHDHGTIVEQATTDSNLSRLILTGLADDVEVFKALKTDLDSISSNSYNTNNKNKYQQFIFHVVDDYGLSVDDFSLEFYVFKKSKTDGVVIINDHMTYLEDEYSSRINAIITEEVHQNSIDKSYRRLLVDHFALNSFLSVLNGDPSLVNGYVISMKVFVPNVCKGISYDIDKLENVVIYDSDTQEDLQTFFFENTTTLVELQVDRNNSYVRVGTVAISN</sequence>
<name>A0A4R0NI77_9SPHI</name>
<dbReference type="EMBL" id="SJSL01000005">
    <property type="protein sequence ID" value="TCC99928.1"/>
    <property type="molecule type" value="Genomic_DNA"/>
</dbReference>
<dbReference type="RefSeq" id="WP_131597263.1">
    <property type="nucleotide sequence ID" value="NZ_SJSL01000005.1"/>
</dbReference>